<name>A0AAP2W7H8_9EURY</name>
<evidence type="ECO:0000256" key="1">
    <source>
        <dbReference type="ARBA" id="ARBA00022722"/>
    </source>
</evidence>
<sequence>MNFIHAADIHLGYRQYDLDERFRDFGNSFLEIVKYAIASGSDFVLISGDLFHNRNINAPTYTQAHHVLTLLKDAGIPCIAIEGNHDRPFLKDGMSWLDTLEAQGLLKLIKPGADDIMCNYIDIAGTRIFGLCYAGSSTSSLIPRIAEEIKFINSANRPQYTILMMHLGVEGNMKGKIIGEVTYEELAALKGSVDYLALGHYHNRYEVDGWVYNPGSPDTCSVSEVSGDKGFYHVKDGVPELRSVDPRKFIMININVDDHLSADSLLKELQSRLDKEDVTEKQPIVNVIFQGCLNFSKTHIDQDIIKEMVASKHNPLYTSIKFDLTNDEFCISDLETEGIDRSLIEREVLRRLAISDSMLSPFCDLFASSVSEIKDMAAKGADGESIDRSLRKTFDEIKNGKPVSIERKSKRESTLEKAEVMDIPTLPEEIEEEQGGIWDWRKKA</sequence>
<dbReference type="PANTHER" id="PTHR30337:SF0">
    <property type="entry name" value="NUCLEASE SBCCD SUBUNIT D"/>
    <property type="match status" value="1"/>
</dbReference>
<keyword evidence="2" id="KW-0378">Hydrolase</keyword>
<dbReference type="AlphaFoldDB" id="A0AAP2W7H8"/>
<dbReference type="SUPFAM" id="SSF56300">
    <property type="entry name" value="Metallo-dependent phosphatases"/>
    <property type="match status" value="1"/>
</dbReference>
<gene>
    <name evidence="5" type="ORF">CUJ83_09410</name>
</gene>
<organism evidence="5 6">
    <name type="scientific">Methanooceanicella nereidis</name>
    <dbReference type="NCBI Taxonomy" id="2052831"/>
    <lineage>
        <taxon>Archaea</taxon>
        <taxon>Methanobacteriati</taxon>
        <taxon>Methanobacteriota</taxon>
        <taxon>Stenosarchaea group</taxon>
        <taxon>Methanomicrobia</taxon>
        <taxon>Methanocellales</taxon>
        <taxon>Methanocellaceae</taxon>
        <taxon>Methanooceanicella</taxon>
    </lineage>
</organism>
<evidence type="ECO:0000313" key="6">
    <source>
        <dbReference type="Proteomes" id="UP001320159"/>
    </source>
</evidence>
<evidence type="ECO:0000256" key="3">
    <source>
        <dbReference type="ARBA" id="ARBA00022839"/>
    </source>
</evidence>
<feature type="domain" description="Calcineurin-like phosphoesterase" evidence="4">
    <location>
        <begin position="1"/>
        <end position="203"/>
    </location>
</feature>
<evidence type="ECO:0000259" key="4">
    <source>
        <dbReference type="Pfam" id="PF00149"/>
    </source>
</evidence>
<dbReference type="Pfam" id="PF00149">
    <property type="entry name" value="Metallophos"/>
    <property type="match status" value="1"/>
</dbReference>
<dbReference type="InterPro" id="IPR050535">
    <property type="entry name" value="DNA_Repair-Maintenance_Comp"/>
</dbReference>
<dbReference type="InterPro" id="IPR029052">
    <property type="entry name" value="Metallo-depent_PP-like"/>
</dbReference>
<dbReference type="CDD" id="cd00840">
    <property type="entry name" value="MPP_Mre11_N"/>
    <property type="match status" value="1"/>
</dbReference>
<dbReference type="InterPro" id="IPR004843">
    <property type="entry name" value="Calcineurin-like_PHP"/>
</dbReference>
<keyword evidence="3 5" id="KW-0269">Exonuclease</keyword>
<dbReference type="GO" id="GO:0004527">
    <property type="term" value="F:exonuclease activity"/>
    <property type="evidence" value="ECO:0007669"/>
    <property type="project" value="UniProtKB-KW"/>
</dbReference>
<dbReference type="InterPro" id="IPR041796">
    <property type="entry name" value="Mre11_N"/>
</dbReference>
<evidence type="ECO:0000313" key="5">
    <source>
        <dbReference type="EMBL" id="MCD1295214.1"/>
    </source>
</evidence>
<dbReference type="PANTHER" id="PTHR30337">
    <property type="entry name" value="COMPONENT OF ATP-DEPENDENT DSDNA EXONUCLEASE"/>
    <property type="match status" value="1"/>
</dbReference>
<keyword evidence="1" id="KW-0540">Nuclease</keyword>
<dbReference type="EMBL" id="PGCK01000007">
    <property type="protein sequence ID" value="MCD1295214.1"/>
    <property type="molecule type" value="Genomic_DNA"/>
</dbReference>
<dbReference type="Gene3D" id="3.60.21.10">
    <property type="match status" value="1"/>
</dbReference>
<dbReference type="Proteomes" id="UP001320159">
    <property type="component" value="Unassembled WGS sequence"/>
</dbReference>
<reference evidence="5 6" key="1">
    <citation type="submission" date="2017-11" db="EMBL/GenBank/DDBJ databases">
        <title>Isolation and Characterization of Family Methanocellaceae Species from Potential Methane Hydrate Area Offshore Southwestern Taiwan.</title>
        <authorList>
            <person name="Zhang W.-L."/>
            <person name="Chen W.-C."/>
            <person name="Lai M.-C."/>
            <person name="Chen S.-C."/>
        </authorList>
    </citation>
    <scope>NUCLEOTIDE SEQUENCE [LARGE SCALE GENOMIC DNA]</scope>
    <source>
        <strain evidence="5 6">CWC-04</strain>
    </source>
</reference>
<proteinExistence type="predicted"/>
<dbReference type="RefSeq" id="WP_230742063.1">
    <property type="nucleotide sequence ID" value="NZ_PGCK01000007.1"/>
</dbReference>
<comment type="caution">
    <text evidence="5">The sequence shown here is derived from an EMBL/GenBank/DDBJ whole genome shotgun (WGS) entry which is preliminary data.</text>
</comment>
<evidence type="ECO:0000256" key="2">
    <source>
        <dbReference type="ARBA" id="ARBA00022801"/>
    </source>
</evidence>
<keyword evidence="6" id="KW-1185">Reference proteome</keyword>
<protein>
    <submittedName>
        <fullName evidence="5">DNA repair exonuclease</fullName>
    </submittedName>
</protein>
<accession>A0AAP2W7H8</accession>